<evidence type="ECO:0000313" key="2">
    <source>
        <dbReference type="EMBL" id="KZO97703.1"/>
    </source>
</evidence>
<reference evidence="2 3" key="1">
    <citation type="journal article" date="2016" name="Mol. Biol. Evol.">
        <title>Comparative Genomics of Early-Diverging Mushroom-Forming Fungi Provides Insights into the Origins of Lignocellulose Decay Capabilities.</title>
        <authorList>
            <person name="Nagy L.G."/>
            <person name="Riley R."/>
            <person name="Tritt A."/>
            <person name="Adam C."/>
            <person name="Daum C."/>
            <person name="Floudas D."/>
            <person name="Sun H."/>
            <person name="Yadav J.S."/>
            <person name="Pangilinan J."/>
            <person name="Larsson K.H."/>
            <person name="Matsuura K."/>
            <person name="Barry K."/>
            <person name="Labutti K."/>
            <person name="Kuo R."/>
            <person name="Ohm R.A."/>
            <person name="Bhattacharya S.S."/>
            <person name="Shirouzu T."/>
            <person name="Yoshinaga Y."/>
            <person name="Martin F.M."/>
            <person name="Grigoriev I.V."/>
            <person name="Hibbett D.S."/>
        </authorList>
    </citation>
    <scope>NUCLEOTIDE SEQUENCE [LARGE SCALE GENOMIC DNA]</scope>
    <source>
        <strain evidence="2 3">TUFC12733</strain>
    </source>
</reference>
<sequence length="164" mass="18034">MMLCALAAVALMLPMSMLPSSGLCTELWRREEMPRPCLNAPESSSETLSSFWRRSSRLGWRERVCCGVWVGVTLSRAWAGTRRGWRRMTLCGCSLLSVVMVCVAGWPGCAGRWSGRPSTAGSDCVCLCFCGCCLLVLKGRSEECWCDVGEGGNSERDVYGDGRW</sequence>
<feature type="signal peptide" evidence="1">
    <location>
        <begin position="1"/>
        <end position="22"/>
    </location>
</feature>
<accession>A0A167NH55</accession>
<feature type="chain" id="PRO_5007890685" description="Secreted protein" evidence="1">
    <location>
        <begin position="23"/>
        <end position="164"/>
    </location>
</feature>
<evidence type="ECO:0000256" key="1">
    <source>
        <dbReference type="SAM" id="SignalP"/>
    </source>
</evidence>
<proteinExistence type="predicted"/>
<evidence type="ECO:0008006" key="4">
    <source>
        <dbReference type="Google" id="ProtNLM"/>
    </source>
</evidence>
<name>A0A167NH55_CALVF</name>
<evidence type="ECO:0000313" key="3">
    <source>
        <dbReference type="Proteomes" id="UP000076738"/>
    </source>
</evidence>
<keyword evidence="1" id="KW-0732">Signal</keyword>
<organism evidence="2 3">
    <name type="scientific">Calocera viscosa (strain TUFC12733)</name>
    <dbReference type="NCBI Taxonomy" id="1330018"/>
    <lineage>
        <taxon>Eukaryota</taxon>
        <taxon>Fungi</taxon>
        <taxon>Dikarya</taxon>
        <taxon>Basidiomycota</taxon>
        <taxon>Agaricomycotina</taxon>
        <taxon>Dacrymycetes</taxon>
        <taxon>Dacrymycetales</taxon>
        <taxon>Dacrymycetaceae</taxon>
        <taxon>Calocera</taxon>
    </lineage>
</organism>
<protein>
    <recommendedName>
        <fullName evidence="4">Secreted protein</fullName>
    </recommendedName>
</protein>
<dbReference type="Proteomes" id="UP000076738">
    <property type="component" value="Unassembled WGS sequence"/>
</dbReference>
<dbReference type="EMBL" id="KV417278">
    <property type="protein sequence ID" value="KZO97703.1"/>
    <property type="molecule type" value="Genomic_DNA"/>
</dbReference>
<dbReference type="AlphaFoldDB" id="A0A167NH55"/>
<gene>
    <name evidence="2" type="ORF">CALVIDRAFT_58150</name>
</gene>
<keyword evidence="3" id="KW-1185">Reference proteome</keyword>